<gene>
    <name evidence="2" type="ORF">BCO_0900115</name>
</gene>
<evidence type="ECO:0000313" key="2">
    <source>
        <dbReference type="EMBL" id="AHH11609.1"/>
    </source>
</evidence>
<evidence type="ECO:0000256" key="1">
    <source>
        <dbReference type="SAM" id="Phobius"/>
    </source>
</evidence>
<feature type="transmembrane region" description="Helical" evidence="1">
    <location>
        <begin position="20"/>
        <end position="38"/>
    </location>
</feature>
<keyword evidence="1" id="KW-1133">Transmembrane helix</keyword>
<evidence type="ECO:0008006" key="3">
    <source>
        <dbReference type="Google" id="ProtNLM"/>
    </source>
</evidence>
<accession>W5SWN6</accession>
<reference evidence="2" key="1">
    <citation type="submission" date="2013-04" db="EMBL/GenBank/DDBJ databases">
        <title>Comparative Genomics of Relapsing Fever Spirochetes.</title>
        <authorList>
            <person name="Schwan T.G."/>
            <person name="Raffel S.J."/>
            <person name="Porcella S.F."/>
            <person name="Martens C.A."/>
            <person name="Bruno D.P."/>
            <person name="Ricklefs S.M."/>
            <person name="Barbian K.B."/>
        </authorList>
    </citation>
    <scope>NUCLEOTIDE SEQUENCE</scope>
    <source>
        <strain evidence="2">Co53</strain>
        <plasmid evidence="2">unnamed</plasmid>
    </source>
</reference>
<proteinExistence type="predicted"/>
<organism evidence="2">
    <name type="scientific">Borrelia coriaceae ATCC 43381</name>
    <dbReference type="NCBI Taxonomy" id="1408429"/>
    <lineage>
        <taxon>Bacteria</taxon>
        <taxon>Pseudomonadati</taxon>
        <taxon>Spirochaetota</taxon>
        <taxon>Spirochaetia</taxon>
        <taxon>Spirochaetales</taxon>
        <taxon>Borreliaceae</taxon>
        <taxon>Borrelia</taxon>
    </lineage>
</organism>
<dbReference type="EMBL" id="CP005760">
    <property type="protein sequence ID" value="AHH11609.1"/>
    <property type="molecule type" value="Genomic_DNA"/>
</dbReference>
<protein>
    <recommendedName>
        <fullName evidence="3">BDR-repeat family protein</fullName>
    </recommendedName>
</protein>
<feature type="transmembrane region" description="Helical" evidence="1">
    <location>
        <begin position="89"/>
        <end position="115"/>
    </location>
</feature>
<keyword evidence="2" id="KW-0614">Plasmid</keyword>
<keyword evidence="1" id="KW-0472">Membrane</keyword>
<name>W5SWN6_9SPIR</name>
<geneLocation type="plasmid" evidence="2">
    <name>unnamed</name>
</geneLocation>
<sequence length="117" mass="13078">MIASVFSVLCNIMIKRISNISMFIILLGINTKVFATYYPTYYHRLADGKSALVLTLYGELTEEKRGQCVVVAENNLDVRINNLRNGLKAYIAIGIMIALCLGILLTLLSVAYTWLTK</sequence>
<dbReference type="HOGENOM" id="CLU_143327_0_0_12"/>
<dbReference type="AlphaFoldDB" id="W5SWN6"/>
<keyword evidence="1" id="KW-0812">Transmembrane</keyword>